<dbReference type="KEGG" id="egu:105051553"/>
<dbReference type="FunFam" id="3.40.50.300:FF:000014">
    <property type="entry name" value="DNA polymerase III subunit gamma/tau"/>
    <property type="match status" value="1"/>
</dbReference>
<keyword evidence="6 7" id="KW-0175">Coiled coil</keyword>
<dbReference type="RefSeq" id="XP_010930356.1">
    <property type="nucleotide sequence ID" value="XM_010932054.3"/>
</dbReference>
<evidence type="ECO:0000313" key="12">
    <source>
        <dbReference type="RefSeq" id="XP_010930355.1"/>
    </source>
</evidence>
<evidence type="ECO:0000256" key="3">
    <source>
        <dbReference type="ARBA" id="ARBA00022741"/>
    </source>
</evidence>
<dbReference type="InterPro" id="IPR050238">
    <property type="entry name" value="DNA_Rep/Repair_Clamp_Loader"/>
</dbReference>
<dbReference type="OrthoDB" id="1911163at2759"/>
<dbReference type="InterPro" id="IPR022754">
    <property type="entry name" value="DNA_pol_III_gamma-3"/>
</dbReference>
<gene>
    <name evidence="12 13 14" type="primary">LOC105051553</name>
</gene>
<dbReference type="GO" id="GO:0009360">
    <property type="term" value="C:DNA polymerase III complex"/>
    <property type="evidence" value="ECO:0007669"/>
    <property type="project" value="InterPro"/>
</dbReference>
<name>A0A6I9RYF3_ELAGV</name>
<dbReference type="Proteomes" id="UP000504607">
    <property type="component" value="Chromosome 9"/>
</dbReference>
<dbReference type="GO" id="GO:0003887">
    <property type="term" value="F:DNA-directed DNA polymerase activity"/>
    <property type="evidence" value="ECO:0007669"/>
    <property type="project" value="InterPro"/>
</dbReference>
<protein>
    <submittedName>
        <fullName evidence="12 13">Protein STICHEL</fullName>
    </submittedName>
</protein>
<organism evidence="11 12">
    <name type="scientific">Elaeis guineensis var. tenera</name>
    <name type="common">Oil palm</name>
    <dbReference type="NCBI Taxonomy" id="51953"/>
    <lineage>
        <taxon>Eukaryota</taxon>
        <taxon>Viridiplantae</taxon>
        <taxon>Streptophyta</taxon>
        <taxon>Embryophyta</taxon>
        <taxon>Tracheophyta</taxon>
        <taxon>Spermatophyta</taxon>
        <taxon>Magnoliopsida</taxon>
        <taxon>Liliopsida</taxon>
        <taxon>Arecaceae</taxon>
        <taxon>Arecoideae</taxon>
        <taxon>Cocoseae</taxon>
        <taxon>Elaeidinae</taxon>
        <taxon>Elaeis</taxon>
    </lineage>
</organism>
<dbReference type="GO" id="GO:0046872">
    <property type="term" value="F:metal ion binding"/>
    <property type="evidence" value="ECO:0007669"/>
    <property type="project" value="UniProtKB-KW"/>
</dbReference>
<dbReference type="PANTHER" id="PTHR11669">
    <property type="entry name" value="REPLICATION FACTOR C / DNA POLYMERASE III GAMMA-TAU SUBUNIT"/>
    <property type="match status" value="1"/>
</dbReference>
<keyword evidence="5" id="KW-0067">ATP-binding</keyword>
<dbReference type="RefSeq" id="XP_010930355.1">
    <property type="nucleotide sequence ID" value="XM_010932053.3"/>
</dbReference>
<feature type="coiled-coil region" evidence="7">
    <location>
        <begin position="734"/>
        <end position="764"/>
    </location>
</feature>
<dbReference type="CDD" id="cd18137">
    <property type="entry name" value="HLD_clamp_pol_III_gamma_tau"/>
    <property type="match status" value="1"/>
</dbReference>
<dbReference type="InterPro" id="IPR027417">
    <property type="entry name" value="P-loop_NTPase"/>
</dbReference>
<dbReference type="FunFam" id="1.10.8.60:FF:000013">
    <property type="entry name" value="DNA polymerase III subunit gamma/tau"/>
    <property type="match status" value="1"/>
</dbReference>
<dbReference type="Pfam" id="PF12169">
    <property type="entry name" value="DNA_pol3_gamma3"/>
    <property type="match status" value="1"/>
</dbReference>
<feature type="compositionally biased region" description="Polar residues" evidence="8">
    <location>
        <begin position="780"/>
        <end position="791"/>
    </location>
</feature>
<evidence type="ECO:0000259" key="9">
    <source>
        <dbReference type="Pfam" id="PF12169"/>
    </source>
</evidence>
<accession>A0A6I9RYF3</accession>
<feature type="domain" description="DNA polymerase III gamma subunit" evidence="9">
    <location>
        <begin position="655"/>
        <end position="783"/>
    </location>
</feature>
<dbReference type="CDD" id="cd00009">
    <property type="entry name" value="AAA"/>
    <property type="match status" value="1"/>
</dbReference>
<dbReference type="Pfam" id="PF13177">
    <property type="entry name" value="DNA_pol3_delta2"/>
    <property type="match status" value="1"/>
</dbReference>
<reference evidence="12 13" key="1">
    <citation type="submission" date="2025-04" db="UniProtKB">
        <authorList>
            <consortium name="RefSeq"/>
        </authorList>
    </citation>
    <scope>IDENTIFICATION</scope>
</reference>
<dbReference type="Gene3D" id="1.20.272.10">
    <property type="match status" value="1"/>
</dbReference>
<dbReference type="InterPro" id="IPR012763">
    <property type="entry name" value="DNA_pol_III_sug/sutau_N"/>
</dbReference>
<evidence type="ECO:0000256" key="4">
    <source>
        <dbReference type="ARBA" id="ARBA00022833"/>
    </source>
</evidence>
<feature type="region of interest" description="Disordered" evidence="8">
    <location>
        <begin position="1050"/>
        <end position="1081"/>
    </location>
</feature>
<dbReference type="PANTHER" id="PTHR11669:SF63">
    <property type="entry name" value="PROTEIN STICHEL"/>
    <property type="match status" value="1"/>
</dbReference>
<evidence type="ECO:0000256" key="2">
    <source>
        <dbReference type="ARBA" id="ARBA00022723"/>
    </source>
</evidence>
<comment type="similarity">
    <text evidence="1">Belongs to the DnaX/STICHEL family.</text>
</comment>
<feature type="domain" description="STICHEL DnaA-N-like alpha-beta" evidence="10">
    <location>
        <begin position="888"/>
        <end position="969"/>
    </location>
</feature>
<dbReference type="Gene3D" id="3.40.50.300">
    <property type="entry name" value="P-loop containing nucleotide triphosphate hydrolases"/>
    <property type="match status" value="1"/>
</dbReference>
<evidence type="ECO:0000256" key="6">
    <source>
        <dbReference type="ARBA" id="ARBA00023054"/>
    </source>
</evidence>
<feature type="region of interest" description="Disordered" evidence="8">
    <location>
        <begin position="780"/>
        <end position="799"/>
    </location>
</feature>
<evidence type="ECO:0000256" key="1">
    <source>
        <dbReference type="ARBA" id="ARBA00006360"/>
    </source>
</evidence>
<feature type="region of interest" description="Disordered" evidence="8">
    <location>
        <begin position="90"/>
        <end position="123"/>
    </location>
</feature>
<keyword evidence="2" id="KW-0479">Metal-binding</keyword>
<dbReference type="AlphaFoldDB" id="A0A6I9RYF3"/>
<proteinExistence type="inferred from homology"/>
<dbReference type="GO" id="GO:0006281">
    <property type="term" value="P:DNA repair"/>
    <property type="evidence" value="ECO:0007669"/>
    <property type="project" value="TreeGrafter"/>
</dbReference>
<dbReference type="Gene3D" id="1.10.8.60">
    <property type="match status" value="1"/>
</dbReference>
<feature type="compositionally biased region" description="Basic and acidic residues" evidence="8">
    <location>
        <begin position="90"/>
        <end position="108"/>
    </location>
</feature>
<keyword evidence="11" id="KW-1185">Reference proteome</keyword>
<evidence type="ECO:0000313" key="13">
    <source>
        <dbReference type="RefSeq" id="XP_010930356.1"/>
    </source>
</evidence>
<dbReference type="InterPro" id="IPR054506">
    <property type="entry name" value="DnaA_N-like_STI"/>
</dbReference>
<dbReference type="InterPro" id="IPR008921">
    <property type="entry name" value="DNA_pol3_clamp-load_cplx_C"/>
</dbReference>
<dbReference type="Pfam" id="PF23007">
    <property type="entry name" value="DnaA_N-like_STI"/>
    <property type="match status" value="1"/>
</dbReference>
<dbReference type="RefSeq" id="XP_029122441.1">
    <property type="nucleotide sequence ID" value="XM_029266608.1"/>
</dbReference>
<dbReference type="GO" id="GO:0005524">
    <property type="term" value="F:ATP binding"/>
    <property type="evidence" value="ECO:0007669"/>
    <property type="project" value="UniProtKB-KW"/>
</dbReference>
<evidence type="ECO:0000313" key="11">
    <source>
        <dbReference type="Proteomes" id="UP000504607"/>
    </source>
</evidence>
<evidence type="ECO:0000259" key="10">
    <source>
        <dbReference type="Pfam" id="PF23007"/>
    </source>
</evidence>
<feature type="compositionally biased region" description="Polar residues" evidence="8">
    <location>
        <begin position="1050"/>
        <end position="1060"/>
    </location>
</feature>
<dbReference type="GeneID" id="105051553"/>
<dbReference type="GO" id="GO:0005663">
    <property type="term" value="C:DNA replication factor C complex"/>
    <property type="evidence" value="ECO:0007669"/>
    <property type="project" value="TreeGrafter"/>
</dbReference>
<dbReference type="SUPFAM" id="SSF52540">
    <property type="entry name" value="P-loop containing nucleoside triphosphate hydrolases"/>
    <property type="match status" value="1"/>
</dbReference>
<dbReference type="InterPro" id="IPR045085">
    <property type="entry name" value="HLD_clamp_pol_III_gamma_tau"/>
</dbReference>
<dbReference type="GO" id="GO:0003689">
    <property type="term" value="F:DNA clamp loader activity"/>
    <property type="evidence" value="ECO:0007669"/>
    <property type="project" value="TreeGrafter"/>
</dbReference>
<dbReference type="GO" id="GO:0006261">
    <property type="term" value="P:DNA-templated DNA replication"/>
    <property type="evidence" value="ECO:0007669"/>
    <property type="project" value="TreeGrafter"/>
</dbReference>
<evidence type="ECO:0000256" key="5">
    <source>
        <dbReference type="ARBA" id="ARBA00022840"/>
    </source>
</evidence>
<dbReference type="SUPFAM" id="SSF48019">
    <property type="entry name" value="post-AAA+ oligomerization domain-like"/>
    <property type="match status" value="1"/>
</dbReference>
<sequence length="1243" mass="137478">MVEICVGPSELHLRKELTALRKARYLRDPETCSSWRSPLSSKSFAVTSTLNYENGIRRKLTGECGESLEPPLRSENRRKKVYLYNWRHDSGKSSDSGIKLEDNDRRVSLEGSPEVSLSNPHDLDSKSDTYLEVPINIYNVAATNSETPVIRTAKHLRKSSISKQVAIKQSAVPNIPDLPSSSLGILNSVEQSDDTENYSSEDSRLLAHELTWKTGCLSRSVSPLLPGSGCRNWSRSSKIWSTRREGSSHSCTPASTSSYHRYYGARNPSTVGSWDGSATSYDGDELDPPDLPRRQGCGIPCYWSKRTKDRGCGGFYSPSLSDTLRRKGSSILCGSQTLYNKKRSTSSHKRKYLSKSSQGLPLLLTNTCDGGDSSSDTASDELSTNFGELDLEALSRLDGTRWSSCKSQEGVELGRTEEAELDILEQRSLSQKYRPRSFDEIIGQNIVVQSLNNAIFRGRIAPAYLFQGPRGTGKTSIARIFAAALSCLSTEENKPCGLCSECTACFSGSGSNLREVDATNKKGIDRIRLLVKNLSLAKSFSRYKVFAIDECHMLSSKMWSAFMKFLEEPPPRVVFIFITIDSDNLPRAIVSRCQRYIFSKIKDVDIIFRLRKLSAAENLDVELDALNLIALNSDGSIRDAETMLDQLSLLGRKITTSLVNDLVGVVSEEKLLDLLELAMSSNTAETVKRSRALMDSGVDPMALMSQLAGLIMDIIAGTYRLANSQCGGTTLGRRRLTEAELERLQQALKILSDAEKQLRLSSERSTWFTAALLQLGSGHNLETNESSNSSKHSAKKLNDSASEMVKNPLFIKNKSHPSRMLQGSNLALIPRATSGHPSPHGSSSSHRMTMNENLICDVLPADSRFLDRSLLDSTQTNDTPGKSFVRCVSADKLADIWKRCIQRCHSKTLKELLGAHGQLVSITECEGILFAFIAFEDKNIKSRAERFLSSITNSMEIVLRQNVDVRLGLVTETFMSKSLINSQTEIIGNLDKERKIESGNLTDSLDKDGLKGNPHMASKSLDYSDGMLQRILENSSQAADKDFQVANFSTFSSEGNNGANNPKEKGQEALVQRTQTSPTDEQRLESAWLQAAEKYTPGLISLPKPEKNQVLPQNGVICQNQDQSSAALGMSSEHWEDELNQEIKALKIGNTQGHNKDQFVGRVNQHAISPSLLHSNNYTANFDGENLGYESGSGCNGLFCWKTHKPHRGKVKQGTHVRSQKISRLSLFGQCGKSRSTESRFKK</sequence>
<keyword evidence="4" id="KW-0862">Zinc</keyword>
<evidence type="ECO:0000256" key="7">
    <source>
        <dbReference type="SAM" id="Coils"/>
    </source>
</evidence>
<dbReference type="NCBIfam" id="TIGR02397">
    <property type="entry name" value="dnaX_nterm"/>
    <property type="match status" value="1"/>
</dbReference>
<dbReference type="GO" id="GO:0003677">
    <property type="term" value="F:DNA binding"/>
    <property type="evidence" value="ECO:0007669"/>
    <property type="project" value="InterPro"/>
</dbReference>
<evidence type="ECO:0000256" key="8">
    <source>
        <dbReference type="SAM" id="MobiDB-lite"/>
    </source>
</evidence>
<keyword evidence="3" id="KW-0547">Nucleotide-binding</keyword>
<evidence type="ECO:0000313" key="14">
    <source>
        <dbReference type="RefSeq" id="XP_029122441.1"/>
    </source>
</evidence>